<dbReference type="PANTHER" id="PTHR43297:SF7">
    <property type="entry name" value="D,D-DIPEPTIDE TRANSPORT ATP-BINDING PROTEIN DDPD-RELATED"/>
    <property type="match status" value="1"/>
</dbReference>
<name>A0A3A5H8I1_9ACTN</name>
<keyword evidence="6 9" id="KW-0067">ATP-binding</keyword>
<comment type="similarity">
    <text evidence="2">Belongs to the ABC transporter superfamily.</text>
</comment>
<evidence type="ECO:0000256" key="4">
    <source>
        <dbReference type="ARBA" id="ARBA00022475"/>
    </source>
</evidence>
<sequence length="474" mass="50641">MIRLADIRICHGARVLVDIEEVALTRGSAVTLVGESGSGKSLLAQALVGNLPHGLEVSGRLDIDGRVTRLDDLNARRALWGRRIVQLPQEPALALDPTMRVLGQVAEGHPRRARRRGRSDAHAAAHERLAAVGLPHVSRAWPHTLSGGMAQRVAFAAATVGDAPLLVADEPTKGLDPIAVDRLATLLEEHVAAGGALLTITHDLDLARRLGGQVLVMRRATVTESGPADQVLVNPGSPYTRRLIDAEPRHWDTAWPVPPEGQTLIRGTGLTKAYDGNTVLADLDVDLAAGERVALTGPSGAGKTTLGNVLAGLVRPDTGVVERSAALRSGGVQKLYQDPVLSFPQRQRLQSAFGDVLRRHRIDPTELDRLLGELGLDPSLLARRPGQVSGGELQRLAVIRALLVRPQVLLADEPTSRLDPITQEETVRALMDAVVARGIALLLVTHDPDLARKVCQRSIELGRQPSGPEPAAMC</sequence>
<keyword evidence="5" id="KW-0547">Nucleotide-binding</keyword>
<accession>A0A3A5H8I1</accession>
<feature type="domain" description="ABC transporter" evidence="8">
    <location>
        <begin position="265"/>
        <end position="473"/>
    </location>
</feature>
<dbReference type="PROSITE" id="PS50893">
    <property type="entry name" value="ABC_TRANSPORTER_2"/>
    <property type="match status" value="2"/>
</dbReference>
<organism evidence="9 10">
    <name type="scientific">Nocardioides cavernaquae</name>
    <dbReference type="NCBI Taxonomy" id="2321396"/>
    <lineage>
        <taxon>Bacteria</taxon>
        <taxon>Bacillati</taxon>
        <taxon>Actinomycetota</taxon>
        <taxon>Actinomycetes</taxon>
        <taxon>Propionibacteriales</taxon>
        <taxon>Nocardioidaceae</taxon>
        <taxon>Nocardioides</taxon>
    </lineage>
</organism>
<dbReference type="Pfam" id="PF00005">
    <property type="entry name" value="ABC_tran"/>
    <property type="match status" value="2"/>
</dbReference>
<feature type="domain" description="ABC transporter" evidence="8">
    <location>
        <begin position="2"/>
        <end position="244"/>
    </location>
</feature>
<keyword evidence="4" id="KW-1003">Cell membrane</keyword>
<evidence type="ECO:0000256" key="3">
    <source>
        <dbReference type="ARBA" id="ARBA00022448"/>
    </source>
</evidence>
<keyword evidence="3" id="KW-0813">Transport</keyword>
<reference evidence="10" key="1">
    <citation type="submission" date="2018-09" db="EMBL/GenBank/DDBJ databases">
        <authorList>
            <person name="Zhu H."/>
        </authorList>
    </citation>
    <scope>NUCLEOTIDE SEQUENCE [LARGE SCALE GENOMIC DNA]</scope>
    <source>
        <strain evidence="10">K1W22B-1</strain>
    </source>
</reference>
<keyword evidence="7" id="KW-0472">Membrane</keyword>
<dbReference type="SUPFAM" id="SSF52540">
    <property type="entry name" value="P-loop containing nucleoside triphosphate hydrolases"/>
    <property type="match status" value="2"/>
</dbReference>
<dbReference type="GO" id="GO:0005886">
    <property type="term" value="C:plasma membrane"/>
    <property type="evidence" value="ECO:0007669"/>
    <property type="project" value="UniProtKB-SubCell"/>
</dbReference>
<dbReference type="SMART" id="SM00382">
    <property type="entry name" value="AAA"/>
    <property type="match status" value="2"/>
</dbReference>
<dbReference type="EMBL" id="QYRP01000002">
    <property type="protein sequence ID" value="RJS45685.1"/>
    <property type="molecule type" value="Genomic_DNA"/>
</dbReference>
<dbReference type="GO" id="GO:0016887">
    <property type="term" value="F:ATP hydrolysis activity"/>
    <property type="evidence" value="ECO:0007669"/>
    <property type="project" value="InterPro"/>
</dbReference>
<dbReference type="InterPro" id="IPR017871">
    <property type="entry name" value="ABC_transporter-like_CS"/>
</dbReference>
<evidence type="ECO:0000256" key="1">
    <source>
        <dbReference type="ARBA" id="ARBA00004202"/>
    </source>
</evidence>
<dbReference type="GO" id="GO:0005524">
    <property type="term" value="F:ATP binding"/>
    <property type="evidence" value="ECO:0007669"/>
    <property type="project" value="UniProtKB-KW"/>
</dbReference>
<dbReference type="InterPro" id="IPR050388">
    <property type="entry name" value="ABC_Ni/Peptide_Import"/>
</dbReference>
<gene>
    <name evidence="9" type="ORF">D4739_05260</name>
</gene>
<evidence type="ECO:0000256" key="5">
    <source>
        <dbReference type="ARBA" id="ARBA00022741"/>
    </source>
</evidence>
<dbReference type="OrthoDB" id="5357528at2"/>
<comment type="caution">
    <text evidence="9">The sequence shown here is derived from an EMBL/GenBank/DDBJ whole genome shotgun (WGS) entry which is preliminary data.</text>
</comment>
<dbReference type="InterPro" id="IPR003593">
    <property type="entry name" value="AAA+_ATPase"/>
</dbReference>
<protein>
    <submittedName>
        <fullName evidence="9">ABC transporter ATP-binding protein</fullName>
    </submittedName>
</protein>
<dbReference type="PROSITE" id="PS00211">
    <property type="entry name" value="ABC_TRANSPORTER_1"/>
    <property type="match status" value="2"/>
</dbReference>
<dbReference type="Proteomes" id="UP000276542">
    <property type="component" value="Unassembled WGS sequence"/>
</dbReference>
<dbReference type="AlphaFoldDB" id="A0A3A5H8I1"/>
<evidence type="ECO:0000256" key="6">
    <source>
        <dbReference type="ARBA" id="ARBA00022840"/>
    </source>
</evidence>
<evidence type="ECO:0000256" key="2">
    <source>
        <dbReference type="ARBA" id="ARBA00005417"/>
    </source>
</evidence>
<proteinExistence type="inferred from homology"/>
<dbReference type="Gene3D" id="3.40.50.300">
    <property type="entry name" value="P-loop containing nucleotide triphosphate hydrolases"/>
    <property type="match status" value="2"/>
</dbReference>
<dbReference type="InterPro" id="IPR003439">
    <property type="entry name" value="ABC_transporter-like_ATP-bd"/>
</dbReference>
<dbReference type="RefSeq" id="WP_120059585.1">
    <property type="nucleotide sequence ID" value="NZ_QYRP01000002.1"/>
</dbReference>
<evidence type="ECO:0000313" key="9">
    <source>
        <dbReference type="EMBL" id="RJS45685.1"/>
    </source>
</evidence>
<evidence type="ECO:0000259" key="8">
    <source>
        <dbReference type="PROSITE" id="PS50893"/>
    </source>
</evidence>
<dbReference type="InterPro" id="IPR027417">
    <property type="entry name" value="P-loop_NTPase"/>
</dbReference>
<comment type="subcellular location">
    <subcellularLocation>
        <location evidence="1">Cell membrane</location>
        <topology evidence="1">Peripheral membrane protein</topology>
    </subcellularLocation>
</comment>
<evidence type="ECO:0000313" key="10">
    <source>
        <dbReference type="Proteomes" id="UP000276542"/>
    </source>
</evidence>
<keyword evidence="10" id="KW-1185">Reference proteome</keyword>
<evidence type="ECO:0000256" key="7">
    <source>
        <dbReference type="ARBA" id="ARBA00023136"/>
    </source>
</evidence>
<dbReference type="PANTHER" id="PTHR43297">
    <property type="entry name" value="OLIGOPEPTIDE TRANSPORT ATP-BINDING PROTEIN APPD"/>
    <property type="match status" value="1"/>
</dbReference>